<evidence type="ECO:0000256" key="5">
    <source>
        <dbReference type="SAM" id="Phobius"/>
    </source>
</evidence>
<dbReference type="AlphaFoldDB" id="A0A2Z3I1M8"/>
<dbReference type="GO" id="GO:0090471">
    <property type="term" value="F:9,15,9'-tri-cis-zeta-carotene isomerase activity"/>
    <property type="evidence" value="ECO:0007669"/>
    <property type="project" value="TreeGrafter"/>
</dbReference>
<keyword evidence="3 5" id="KW-1133">Transmembrane helix</keyword>
<name>A0A2Z3I1M8_9CAUL</name>
<dbReference type="Pfam" id="PF07298">
    <property type="entry name" value="NnrU"/>
    <property type="match status" value="1"/>
</dbReference>
<proteinExistence type="predicted"/>
<dbReference type="Proteomes" id="UP000247763">
    <property type="component" value="Chromosome"/>
</dbReference>
<feature type="transmembrane region" description="Helical" evidence="5">
    <location>
        <begin position="36"/>
        <end position="55"/>
    </location>
</feature>
<sequence>MLQLILSCAVFLILHLWVSGTPLRDRLVARLGEGPYLGLFSLASVVVLVWMLMAYGAARSEGPHAVWWGPSPLTLHIQLVLMLVAFLLAVPGLLTRNPGSVGQTGALQDPDPVRGVLRITRHPFLWGVAIWSAGHLLVNGDLISLILFGTMGVLAVGGAASIDAKRRRTHGEGWAAFEARSSFLPFGAILQGRQALRPAEFGLQALIALAIYLAALLAHPLIAGVPALG</sequence>
<evidence type="ECO:0000256" key="4">
    <source>
        <dbReference type="ARBA" id="ARBA00023136"/>
    </source>
</evidence>
<protein>
    <submittedName>
        <fullName evidence="7">NnrU family protein</fullName>
    </submittedName>
</protein>
<feature type="transmembrane region" description="Helical" evidence="5">
    <location>
        <begin position="75"/>
        <end position="94"/>
    </location>
</feature>
<reference evidence="8" key="1">
    <citation type="submission" date="2018-05" db="EMBL/GenBank/DDBJ databases">
        <title>Genome sequencing of Phenylobacterium sp. HYN0004.</title>
        <authorList>
            <person name="Yi H."/>
            <person name="Baek C."/>
        </authorList>
    </citation>
    <scope>NUCLEOTIDE SEQUENCE [LARGE SCALE GENOMIC DNA]</scope>
    <source>
        <strain evidence="8">HYN0004</strain>
    </source>
</reference>
<dbReference type="RefSeq" id="WP_110450255.1">
    <property type="nucleotide sequence ID" value="NZ_CP029479.1"/>
</dbReference>
<evidence type="ECO:0000313" key="7">
    <source>
        <dbReference type="EMBL" id="AWM77688.1"/>
    </source>
</evidence>
<keyword evidence="2 5" id="KW-0812">Transmembrane</keyword>
<feature type="transmembrane region" description="Helical" evidence="5">
    <location>
        <begin position="142"/>
        <end position="162"/>
    </location>
</feature>
<evidence type="ECO:0000259" key="6">
    <source>
        <dbReference type="Pfam" id="PF07298"/>
    </source>
</evidence>
<dbReference type="PANTHER" id="PTHR35988:SF2">
    <property type="entry name" value="15-CIS-ZETA-CAROTENE ISOMERASE, CHLOROPLASTIC"/>
    <property type="match status" value="1"/>
</dbReference>
<dbReference type="KEGG" id="phb:HYN04_07890"/>
<dbReference type="GO" id="GO:0016020">
    <property type="term" value="C:membrane"/>
    <property type="evidence" value="ECO:0007669"/>
    <property type="project" value="UniProtKB-SubCell"/>
</dbReference>
<dbReference type="EMBL" id="CP029479">
    <property type="protein sequence ID" value="AWM77688.1"/>
    <property type="molecule type" value="Genomic_DNA"/>
</dbReference>
<dbReference type="InterPro" id="IPR009915">
    <property type="entry name" value="NnrU_dom"/>
</dbReference>
<dbReference type="PANTHER" id="PTHR35988">
    <property type="entry name" value="15-CIS-ZETA-CAROTENE ISOMERASE, CHLOROPLASTIC"/>
    <property type="match status" value="1"/>
</dbReference>
<comment type="subcellular location">
    <subcellularLocation>
        <location evidence="1">Membrane</location>
        <topology evidence="1">Multi-pass membrane protein</topology>
    </subcellularLocation>
</comment>
<keyword evidence="8" id="KW-1185">Reference proteome</keyword>
<accession>A0A2Z3I1M8</accession>
<dbReference type="Gene3D" id="1.20.120.1630">
    <property type="match status" value="1"/>
</dbReference>
<evidence type="ECO:0000313" key="8">
    <source>
        <dbReference type="Proteomes" id="UP000247763"/>
    </source>
</evidence>
<gene>
    <name evidence="7" type="ORF">HYN04_07890</name>
</gene>
<keyword evidence="4 5" id="KW-0472">Membrane</keyword>
<evidence type="ECO:0000256" key="3">
    <source>
        <dbReference type="ARBA" id="ARBA00022989"/>
    </source>
</evidence>
<evidence type="ECO:0000256" key="2">
    <source>
        <dbReference type="ARBA" id="ARBA00022692"/>
    </source>
</evidence>
<organism evidence="7 8">
    <name type="scientific">Phenylobacterium parvum</name>
    <dbReference type="NCBI Taxonomy" id="2201350"/>
    <lineage>
        <taxon>Bacteria</taxon>
        <taxon>Pseudomonadati</taxon>
        <taxon>Pseudomonadota</taxon>
        <taxon>Alphaproteobacteria</taxon>
        <taxon>Caulobacterales</taxon>
        <taxon>Caulobacteraceae</taxon>
        <taxon>Phenylobacterium</taxon>
    </lineage>
</organism>
<feature type="transmembrane region" description="Helical" evidence="5">
    <location>
        <begin position="201"/>
        <end position="222"/>
    </location>
</feature>
<feature type="domain" description="NnrU" evidence="6">
    <location>
        <begin position="4"/>
        <end position="226"/>
    </location>
</feature>
<dbReference type="OrthoDB" id="5293641at2"/>
<evidence type="ECO:0000256" key="1">
    <source>
        <dbReference type="ARBA" id="ARBA00004141"/>
    </source>
</evidence>